<name>F5L3A4_CALTT</name>
<evidence type="ECO:0000313" key="4">
    <source>
        <dbReference type="Proteomes" id="UP000010716"/>
    </source>
</evidence>
<dbReference type="EMBL" id="CP082237">
    <property type="protein sequence ID" value="QZT34705.1"/>
    <property type="molecule type" value="Genomic_DNA"/>
</dbReference>
<gene>
    <name evidence="2" type="ORF">CathTA2_0266</name>
    <name evidence="3" type="ORF">HUR95_05195</name>
</gene>
<dbReference type="Proteomes" id="UP000825179">
    <property type="component" value="Chromosome"/>
</dbReference>
<keyword evidence="5" id="KW-1185">Reference proteome</keyword>
<reference evidence="3" key="3">
    <citation type="submission" date="2021-08" db="EMBL/GenBank/DDBJ databases">
        <authorList>
            <person name="de Jong S."/>
            <person name="van den Broek M."/>
            <person name="Merkel A."/>
            <person name="de la Torre Cortes P."/>
            <person name="Kalamorz F."/>
            <person name="Cook G."/>
            <person name="van Loosdrecht M."/>
            <person name="McMillan D."/>
        </authorList>
    </citation>
    <scope>NUCLEOTIDE SEQUENCE</scope>
    <source>
        <strain evidence="3">TA2.A1</strain>
    </source>
</reference>
<feature type="transmembrane region" description="Helical" evidence="1">
    <location>
        <begin position="63"/>
        <end position="81"/>
    </location>
</feature>
<protein>
    <submittedName>
        <fullName evidence="2">Uncharacterized protein</fullName>
    </submittedName>
</protein>
<evidence type="ECO:0000313" key="2">
    <source>
        <dbReference type="EMBL" id="EGL84181.1"/>
    </source>
</evidence>
<dbReference type="RefSeq" id="WP_007502319.1">
    <property type="nucleotide sequence ID" value="NZ_AFCE01000034.1"/>
</dbReference>
<sequence>MKIYRLPDDALECLVTNTIDIKMTSLDNDTVEVIMPSDFIPTPFEEFIQDDGRFLLPKHLTRLFYANVLLLTGVAMVDIVVDCEDEALKKMFVLDEE</sequence>
<evidence type="ECO:0000256" key="1">
    <source>
        <dbReference type="SAM" id="Phobius"/>
    </source>
</evidence>
<accession>F5L3A4</accession>
<dbReference type="EMBL" id="AFCE01000034">
    <property type="protein sequence ID" value="EGL84181.1"/>
    <property type="molecule type" value="Genomic_DNA"/>
</dbReference>
<dbReference type="AlphaFoldDB" id="F5L3A4"/>
<organism evidence="2 4">
    <name type="scientific">Caldalkalibacillus thermarum (strain TA2.A1)</name>
    <dbReference type="NCBI Taxonomy" id="986075"/>
    <lineage>
        <taxon>Bacteria</taxon>
        <taxon>Bacillati</taxon>
        <taxon>Bacillota</taxon>
        <taxon>Bacilli</taxon>
        <taxon>Bacillales</taxon>
        <taxon>Bacillaceae</taxon>
        <taxon>Caldalkalibacillus</taxon>
    </lineage>
</organism>
<keyword evidence="1" id="KW-1133">Transmembrane helix</keyword>
<evidence type="ECO:0000313" key="5">
    <source>
        <dbReference type="Proteomes" id="UP000825179"/>
    </source>
</evidence>
<evidence type="ECO:0000313" key="3">
    <source>
        <dbReference type="EMBL" id="QZT34705.1"/>
    </source>
</evidence>
<keyword evidence="1" id="KW-0472">Membrane</keyword>
<dbReference type="KEGG" id="cthu:HUR95_05195"/>
<keyword evidence="1" id="KW-0812">Transmembrane</keyword>
<reference evidence="3 5" key="2">
    <citation type="journal article" date="2020" name="Extremophiles">
        <title>Genomic analysis of Caldalkalibacillus thermarum TA2.A1 reveals aerobic alkaliphilic metabolism and evolutionary hallmarks linking alkaliphilic bacteria and plant life.</title>
        <authorList>
            <person name="de Jong S.I."/>
            <person name="van den Broek M.A."/>
            <person name="Merkel A.Y."/>
            <person name="de la Torre Cortes P."/>
            <person name="Kalamorz F."/>
            <person name="Cook G.M."/>
            <person name="van Loosdrecht M.C.M."/>
            <person name="McMillan D.G.G."/>
        </authorList>
    </citation>
    <scope>NUCLEOTIDE SEQUENCE [LARGE SCALE GENOMIC DNA]</scope>
    <source>
        <strain evidence="3 5">TA2.A1</strain>
    </source>
</reference>
<dbReference type="Proteomes" id="UP000010716">
    <property type="component" value="Unassembled WGS sequence"/>
</dbReference>
<proteinExistence type="predicted"/>
<reference evidence="2 4" key="1">
    <citation type="journal article" date="2011" name="J. Bacteriol.">
        <title>Draft genome sequence of the thermoalkaliphilic Caldalkalibacillus thermarum strain TA2.A1.</title>
        <authorList>
            <person name="Kalamorz F."/>
            <person name="Keis S."/>
            <person name="McMillan D.G."/>
            <person name="Olsson K."/>
            <person name="Stanton J.A."/>
            <person name="Stockwell P."/>
            <person name="Black M.A."/>
            <person name="Klingeman D.M."/>
            <person name="Land M.L."/>
            <person name="Han C.S."/>
            <person name="Martin S.L."/>
            <person name="Becher S.A."/>
            <person name="Peddie C.J."/>
            <person name="Morgan H.W."/>
            <person name="Matthies D."/>
            <person name="Preiss L."/>
            <person name="Meier T."/>
            <person name="Brown S.D."/>
            <person name="Cook G.M."/>
        </authorList>
    </citation>
    <scope>NUCLEOTIDE SEQUENCE [LARGE SCALE GENOMIC DNA]</scope>
    <source>
        <strain evidence="2 4">TA2.A1</strain>
    </source>
</reference>